<evidence type="ECO:0000256" key="10">
    <source>
        <dbReference type="ARBA" id="ARBA00023136"/>
    </source>
</evidence>
<name>A0A8I6SPX4_CIMLE</name>
<dbReference type="GeneID" id="106668289"/>
<proteinExistence type="predicted"/>
<dbReference type="KEGG" id="clec:106668289"/>
<comment type="subcellular location">
    <subcellularLocation>
        <location evidence="2">Membrane</location>
        <topology evidence="2">Multi-pass membrane protein</topology>
    </subcellularLocation>
</comment>
<evidence type="ECO:0000256" key="11">
    <source>
        <dbReference type="SAM" id="Phobius"/>
    </source>
</evidence>
<dbReference type="Proteomes" id="UP000494040">
    <property type="component" value="Unassembled WGS sequence"/>
</dbReference>
<dbReference type="FunFam" id="1.20.120.1770:FF:000001">
    <property type="entry name" value="Cytochrome b reductase 1"/>
    <property type="match status" value="1"/>
</dbReference>
<keyword evidence="3" id="KW-0813">Transport</keyword>
<evidence type="ECO:0000256" key="1">
    <source>
        <dbReference type="ARBA" id="ARBA00001970"/>
    </source>
</evidence>
<sequence>MESKRENMDIMLALGEEELQNLSQDLKEIRDLGEILTTLHDDQAQLNICKVQIARMDGMWDKFCTVFRNTKEYAKLINVDTPSLDTLRQTTKAYWFEALSFQESLFRRSRQIPFLHTRTNSTMYARKGQVRMVKVQNKHYDSDDEDLSCGHWCEYVLVVILSSVLLVASLVLVLFWCLYYRKGYAWNENPKVQFNLHPTLMVAGFIFFSGFSMLLYRISRCCRRIYVKLLHTVFHALAIPCVVLGFMAVLDSHNLADPPVPNFYSIHSWMGFVTMGLFALQFVVGFFSFLLLMCCDSSTANFRASLVPIHATFGLTTFVLAVATCLTGLSEEAYLNFGSQLTLTDEVIVMNTLAMVLVATGIFVIVVLRRSNDLRYFGRILVPDREL</sequence>
<dbReference type="RefSeq" id="XP_024086041.1">
    <property type="nucleotide sequence ID" value="XM_024230273.1"/>
</dbReference>
<evidence type="ECO:0000256" key="5">
    <source>
        <dbReference type="ARBA" id="ARBA00022692"/>
    </source>
</evidence>
<feature type="transmembrane region" description="Helical" evidence="11">
    <location>
        <begin position="269"/>
        <end position="294"/>
    </location>
</feature>
<accession>A0A8I6SPX4</accession>
<dbReference type="InterPro" id="IPR043205">
    <property type="entry name" value="CYB561/CYBRD1-like"/>
</dbReference>
<reference evidence="13" key="1">
    <citation type="submission" date="2022-01" db="UniProtKB">
        <authorList>
            <consortium name="EnsemblMetazoa"/>
        </authorList>
    </citation>
    <scope>IDENTIFICATION</scope>
</reference>
<dbReference type="GO" id="GO:0016020">
    <property type="term" value="C:membrane"/>
    <property type="evidence" value="ECO:0007669"/>
    <property type="project" value="UniProtKB-SubCell"/>
</dbReference>
<feature type="transmembrane region" description="Helical" evidence="11">
    <location>
        <begin position="155"/>
        <end position="176"/>
    </location>
</feature>
<dbReference type="PANTHER" id="PTHR10106">
    <property type="entry name" value="CYTOCHROME B561-RELATED"/>
    <property type="match status" value="1"/>
</dbReference>
<dbReference type="CTD" id="36395"/>
<dbReference type="OrthoDB" id="907479at2759"/>
<dbReference type="GO" id="GO:0016491">
    <property type="term" value="F:oxidoreductase activity"/>
    <property type="evidence" value="ECO:0007669"/>
    <property type="project" value="InterPro"/>
</dbReference>
<evidence type="ECO:0000256" key="8">
    <source>
        <dbReference type="ARBA" id="ARBA00022989"/>
    </source>
</evidence>
<dbReference type="Pfam" id="PF03188">
    <property type="entry name" value="Cytochrom_B561"/>
    <property type="match status" value="1"/>
</dbReference>
<evidence type="ECO:0000256" key="6">
    <source>
        <dbReference type="ARBA" id="ARBA00022723"/>
    </source>
</evidence>
<evidence type="ECO:0000256" key="2">
    <source>
        <dbReference type="ARBA" id="ARBA00004141"/>
    </source>
</evidence>
<dbReference type="PROSITE" id="PS50939">
    <property type="entry name" value="CYTOCHROME_B561"/>
    <property type="match status" value="1"/>
</dbReference>
<evidence type="ECO:0000256" key="7">
    <source>
        <dbReference type="ARBA" id="ARBA00022982"/>
    </source>
</evidence>
<keyword evidence="14" id="KW-1185">Reference proteome</keyword>
<feature type="domain" description="Cytochrome b561" evidence="12">
    <location>
        <begin position="161"/>
        <end position="369"/>
    </location>
</feature>
<dbReference type="AlphaFoldDB" id="A0A8I6SPX4"/>
<keyword evidence="6" id="KW-0479">Metal-binding</keyword>
<keyword evidence="8 11" id="KW-1133">Transmembrane helix</keyword>
<evidence type="ECO:0000256" key="4">
    <source>
        <dbReference type="ARBA" id="ARBA00022617"/>
    </source>
</evidence>
<protein>
    <recommendedName>
        <fullName evidence="12">Cytochrome b561 domain-containing protein</fullName>
    </recommendedName>
</protein>
<comment type="cofactor">
    <cofactor evidence="1">
        <name>heme b</name>
        <dbReference type="ChEBI" id="CHEBI:60344"/>
    </cofactor>
</comment>
<organism evidence="13 14">
    <name type="scientific">Cimex lectularius</name>
    <name type="common">Bed bug</name>
    <name type="synonym">Acanthia lectularia</name>
    <dbReference type="NCBI Taxonomy" id="79782"/>
    <lineage>
        <taxon>Eukaryota</taxon>
        <taxon>Metazoa</taxon>
        <taxon>Ecdysozoa</taxon>
        <taxon>Arthropoda</taxon>
        <taxon>Hexapoda</taxon>
        <taxon>Insecta</taxon>
        <taxon>Pterygota</taxon>
        <taxon>Neoptera</taxon>
        <taxon>Paraneoptera</taxon>
        <taxon>Hemiptera</taxon>
        <taxon>Heteroptera</taxon>
        <taxon>Panheteroptera</taxon>
        <taxon>Cimicomorpha</taxon>
        <taxon>Cimicidae</taxon>
        <taxon>Cimex</taxon>
    </lineage>
</organism>
<keyword evidence="9" id="KW-0408">Iron</keyword>
<feature type="transmembrane region" description="Helical" evidence="11">
    <location>
        <begin position="229"/>
        <end position="249"/>
    </location>
</feature>
<dbReference type="GO" id="GO:0046872">
    <property type="term" value="F:metal ion binding"/>
    <property type="evidence" value="ECO:0007669"/>
    <property type="project" value="UniProtKB-KW"/>
</dbReference>
<evidence type="ECO:0000313" key="14">
    <source>
        <dbReference type="Proteomes" id="UP000494040"/>
    </source>
</evidence>
<keyword evidence="4" id="KW-0349">Heme</keyword>
<feature type="transmembrane region" description="Helical" evidence="11">
    <location>
        <begin position="349"/>
        <end position="368"/>
    </location>
</feature>
<dbReference type="InterPro" id="IPR006593">
    <property type="entry name" value="Cyt_b561/ferric_Rdtase_TM"/>
</dbReference>
<feature type="transmembrane region" description="Helical" evidence="11">
    <location>
        <begin position="196"/>
        <end position="217"/>
    </location>
</feature>
<feature type="transmembrane region" description="Helical" evidence="11">
    <location>
        <begin position="306"/>
        <end position="329"/>
    </location>
</feature>
<evidence type="ECO:0000256" key="9">
    <source>
        <dbReference type="ARBA" id="ARBA00023004"/>
    </source>
</evidence>
<evidence type="ECO:0000259" key="12">
    <source>
        <dbReference type="PROSITE" id="PS50939"/>
    </source>
</evidence>
<dbReference type="SMART" id="SM00665">
    <property type="entry name" value="B561"/>
    <property type="match status" value="1"/>
</dbReference>
<keyword evidence="10 11" id="KW-0472">Membrane</keyword>
<dbReference type="EnsemblMetazoa" id="XM_024230273.1">
    <property type="protein sequence ID" value="XP_024086041.1"/>
    <property type="gene ID" value="LOC106668289"/>
</dbReference>
<keyword evidence="5 11" id="KW-0812">Transmembrane</keyword>
<keyword evidence="7" id="KW-0249">Electron transport</keyword>
<evidence type="ECO:0000256" key="3">
    <source>
        <dbReference type="ARBA" id="ARBA00022448"/>
    </source>
</evidence>
<dbReference type="Gene3D" id="1.20.120.1770">
    <property type="match status" value="1"/>
</dbReference>
<dbReference type="PANTHER" id="PTHR10106:SF24">
    <property type="entry name" value="NO EXTENDED MEMORY, ISOFORM A"/>
    <property type="match status" value="1"/>
</dbReference>
<evidence type="ECO:0000313" key="13">
    <source>
        <dbReference type="EnsemblMetazoa" id="XP_024086041.1"/>
    </source>
</evidence>